<keyword evidence="1" id="KW-1133">Transmembrane helix</keyword>
<organism evidence="2 3">
    <name type="scientific">Ceratodon purpureus</name>
    <name type="common">Fire moss</name>
    <name type="synonym">Dicranum purpureum</name>
    <dbReference type="NCBI Taxonomy" id="3225"/>
    <lineage>
        <taxon>Eukaryota</taxon>
        <taxon>Viridiplantae</taxon>
        <taxon>Streptophyta</taxon>
        <taxon>Embryophyta</taxon>
        <taxon>Bryophyta</taxon>
        <taxon>Bryophytina</taxon>
        <taxon>Bryopsida</taxon>
        <taxon>Dicranidae</taxon>
        <taxon>Pseudoditrichales</taxon>
        <taxon>Ditrichaceae</taxon>
        <taxon>Ceratodon</taxon>
    </lineage>
</organism>
<keyword evidence="1" id="KW-0472">Membrane</keyword>
<feature type="transmembrane region" description="Helical" evidence="1">
    <location>
        <begin position="180"/>
        <end position="198"/>
    </location>
</feature>
<gene>
    <name evidence="2" type="ORF">KC19_3G070200</name>
</gene>
<accession>A0A8T0II40</accession>
<feature type="transmembrane region" description="Helical" evidence="1">
    <location>
        <begin position="88"/>
        <end position="108"/>
    </location>
</feature>
<dbReference type="AlphaFoldDB" id="A0A8T0II40"/>
<feature type="transmembrane region" description="Helical" evidence="1">
    <location>
        <begin position="289"/>
        <end position="311"/>
    </location>
</feature>
<evidence type="ECO:0000313" key="2">
    <source>
        <dbReference type="EMBL" id="KAG0582571.1"/>
    </source>
</evidence>
<name>A0A8T0II40_CERPU</name>
<protein>
    <submittedName>
        <fullName evidence="2">Uncharacterized protein</fullName>
    </submittedName>
</protein>
<dbReference type="InterPro" id="IPR021924">
    <property type="entry name" value="DUF3537"/>
</dbReference>
<sequence length="469" mass="53140">MEEAYENGAEPQADIEAPLLRKLAIGVRFANAVADAVEEEIDPEKEAAKEEMRNKYKRSMSNPKDELRQFRSGLSWLGLDQSTTPKVVWSRILFVLLAFLVPIFNFTFVSCDTCDLGHRHPFEKLVQISESVLAAVSFLSLSHILHTYGLRRTLLLDKIIRESIDVQLGFNAKLKSSFSILAYMLLPAFLIESFHRAWWYYYVTVSAPYLANIPHINLLLFTLSILSWLYRTSVFLFMCVLFRLMCSLQILRLRSYYKLLETTSEVSTILKEHMKIRNQLTTISHRFRVFLIFALFTITLSQLSSLFQILLSAKMINFFRAGDLAVCSLVQLTGLGLCLQGAAKITHKAQHIVASVSKWHALATCSPGTILEASSDRAGKVYGPAHPLLHSRSHSSEDLEASSRDLNFSEELAHDLEAFQKRQALVTYLQHTRAGISLYGFVLDRGFLYMIFGVTFSSTLFILGKTILA</sequence>
<keyword evidence="1" id="KW-0812">Transmembrane</keyword>
<reference evidence="2" key="1">
    <citation type="submission" date="2020-06" db="EMBL/GenBank/DDBJ databases">
        <title>WGS assembly of Ceratodon purpureus strain R40.</title>
        <authorList>
            <person name="Carey S.B."/>
            <person name="Jenkins J."/>
            <person name="Shu S."/>
            <person name="Lovell J.T."/>
            <person name="Sreedasyam A."/>
            <person name="Maumus F."/>
            <person name="Tiley G.P."/>
            <person name="Fernandez-Pozo N."/>
            <person name="Barry K."/>
            <person name="Chen C."/>
            <person name="Wang M."/>
            <person name="Lipzen A."/>
            <person name="Daum C."/>
            <person name="Saski C.A."/>
            <person name="Payton A.C."/>
            <person name="Mcbreen J.C."/>
            <person name="Conrad R.E."/>
            <person name="Kollar L.M."/>
            <person name="Olsson S."/>
            <person name="Huttunen S."/>
            <person name="Landis J.B."/>
            <person name="Wickett N.J."/>
            <person name="Johnson M.G."/>
            <person name="Rensing S.A."/>
            <person name="Grimwood J."/>
            <person name="Schmutz J."/>
            <person name="Mcdaniel S.F."/>
        </authorList>
    </citation>
    <scope>NUCLEOTIDE SEQUENCE</scope>
    <source>
        <strain evidence="2">R40</strain>
    </source>
</reference>
<evidence type="ECO:0000313" key="3">
    <source>
        <dbReference type="Proteomes" id="UP000822688"/>
    </source>
</evidence>
<proteinExistence type="predicted"/>
<comment type="caution">
    <text evidence="2">The sequence shown here is derived from an EMBL/GenBank/DDBJ whole genome shotgun (WGS) entry which is preliminary data.</text>
</comment>
<dbReference type="EMBL" id="CM026423">
    <property type="protein sequence ID" value="KAG0582571.1"/>
    <property type="molecule type" value="Genomic_DNA"/>
</dbReference>
<dbReference type="Proteomes" id="UP000822688">
    <property type="component" value="Chromosome 3"/>
</dbReference>
<evidence type="ECO:0000256" key="1">
    <source>
        <dbReference type="SAM" id="Phobius"/>
    </source>
</evidence>
<dbReference type="PANTHER" id="PTHR31963:SF4">
    <property type="entry name" value="GUSTATORY RECEPTOR"/>
    <property type="match status" value="1"/>
</dbReference>
<keyword evidence="3" id="KW-1185">Reference proteome</keyword>
<feature type="transmembrane region" description="Helical" evidence="1">
    <location>
        <begin position="447"/>
        <end position="468"/>
    </location>
</feature>
<dbReference type="Pfam" id="PF12056">
    <property type="entry name" value="DUF3537"/>
    <property type="match status" value="1"/>
</dbReference>
<feature type="transmembrane region" description="Helical" evidence="1">
    <location>
        <begin position="218"/>
        <end position="244"/>
    </location>
</feature>
<dbReference type="PANTHER" id="PTHR31963">
    <property type="entry name" value="RAS GUANINE NUCLEOTIDE EXCHANGE FACTOR K"/>
    <property type="match status" value="1"/>
</dbReference>